<evidence type="ECO:0000256" key="6">
    <source>
        <dbReference type="RuleBase" id="RU361277"/>
    </source>
</evidence>
<protein>
    <submittedName>
        <fullName evidence="8">Alcohol dehydrogenase</fullName>
    </submittedName>
</protein>
<dbReference type="Pfam" id="PF00107">
    <property type="entry name" value="ADH_zinc_N"/>
    <property type="match status" value="1"/>
</dbReference>
<dbReference type="InterPro" id="IPR013154">
    <property type="entry name" value="ADH-like_N"/>
</dbReference>
<dbReference type="InterPro" id="IPR020843">
    <property type="entry name" value="ER"/>
</dbReference>
<evidence type="ECO:0000256" key="3">
    <source>
        <dbReference type="ARBA" id="ARBA00022723"/>
    </source>
</evidence>
<evidence type="ECO:0000256" key="5">
    <source>
        <dbReference type="ARBA" id="ARBA00023002"/>
    </source>
</evidence>
<evidence type="ECO:0000256" key="2">
    <source>
        <dbReference type="ARBA" id="ARBA00008072"/>
    </source>
</evidence>
<organism evidence="8 9">
    <name type="scientific">Phyllosticta citrichinensis</name>
    <dbReference type="NCBI Taxonomy" id="1130410"/>
    <lineage>
        <taxon>Eukaryota</taxon>
        <taxon>Fungi</taxon>
        <taxon>Dikarya</taxon>
        <taxon>Ascomycota</taxon>
        <taxon>Pezizomycotina</taxon>
        <taxon>Dothideomycetes</taxon>
        <taxon>Dothideomycetes incertae sedis</taxon>
        <taxon>Botryosphaeriales</taxon>
        <taxon>Phyllostictaceae</taxon>
        <taxon>Phyllosticta</taxon>
    </lineage>
</organism>
<dbReference type="InterPro" id="IPR013149">
    <property type="entry name" value="ADH-like_C"/>
</dbReference>
<dbReference type="SUPFAM" id="SSF51735">
    <property type="entry name" value="NAD(P)-binding Rossmann-fold domains"/>
    <property type="match status" value="1"/>
</dbReference>
<dbReference type="PROSITE" id="PS00059">
    <property type="entry name" value="ADH_ZINC"/>
    <property type="match status" value="1"/>
</dbReference>
<feature type="domain" description="Enoyl reductase (ER)" evidence="7">
    <location>
        <begin position="15"/>
        <end position="363"/>
    </location>
</feature>
<keyword evidence="5" id="KW-0560">Oxidoreductase</keyword>
<comment type="caution">
    <text evidence="8">The sequence shown here is derived from an EMBL/GenBank/DDBJ whole genome shotgun (WGS) entry which is preliminary data.</text>
</comment>
<evidence type="ECO:0000256" key="1">
    <source>
        <dbReference type="ARBA" id="ARBA00001947"/>
    </source>
</evidence>
<accession>A0ABR1XKI7</accession>
<keyword evidence="4 6" id="KW-0862">Zinc</keyword>
<reference evidence="8 9" key="1">
    <citation type="journal article" date="2022" name="G3 (Bethesda)">
        <title>Enemy or ally: a genomic approach to elucidate the lifestyle of Phyllosticta citrichinaensis.</title>
        <authorList>
            <person name="Buijs V.A."/>
            <person name="Groenewald J.Z."/>
            <person name="Haridas S."/>
            <person name="LaButti K.M."/>
            <person name="Lipzen A."/>
            <person name="Martin F.M."/>
            <person name="Barry K."/>
            <person name="Grigoriev I.V."/>
            <person name="Crous P.W."/>
            <person name="Seidl M.F."/>
        </authorList>
    </citation>
    <scope>NUCLEOTIDE SEQUENCE [LARGE SCALE GENOMIC DNA]</scope>
    <source>
        <strain evidence="8 9">CBS 129764</strain>
    </source>
</reference>
<keyword evidence="3 6" id="KW-0479">Metal-binding</keyword>
<dbReference type="InterPro" id="IPR002328">
    <property type="entry name" value="ADH_Zn_CS"/>
</dbReference>
<sequence length="380" mass="39605">MAPGTETMKGLVYNGVGKIAIEERPVPTIKKPGDAVVKMVYSTICGSDLHILKGDVPSATPGRILGHEGVGIVTATGSNVSRFALGDAVLVSCITVCGSCAHCRRGMHSNCTAGDDNGGGWVLGNAIDGTQAQYVRIPHADNSLHRVPASSSAAHNHDVVDRLKALVLLSDTLPTGLECGALNSRLSPGSSVVIVGAGPVGLAALLTAQLYSSAFVVVVDLDAERLAVARGMGAQHTVKPDEAVALVQRLTEGRGCDAVMEVVGVPQTFALCQELVAPGGVIANVGVHGEKVDLHLETLWSKNIAITTRLVDTVTTPMLLKLFAAGKLPVEKLITHTFPFPDIMTAYETFRAASKTKALKVIIDFEQDVPGAAGTRDAKL</sequence>
<dbReference type="InterPro" id="IPR036291">
    <property type="entry name" value="NAD(P)-bd_dom_sf"/>
</dbReference>
<dbReference type="Pfam" id="PF08240">
    <property type="entry name" value="ADH_N"/>
    <property type="match status" value="1"/>
</dbReference>
<evidence type="ECO:0000259" key="7">
    <source>
        <dbReference type="SMART" id="SM00829"/>
    </source>
</evidence>
<dbReference type="CDD" id="cd08286">
    <property type="entry name" value="FDH_like_ADH2"/>
    <property type="match status" value="1"/>
</dbReference>
<dbReference type="Gene3D" id="3.90.180.10">
    <property type="entry name" value="Medium-chain alcohol dehydrogenases, catalytic domain"/>
    <property type="match status" value="1"/>
</dbReference>
<dbReference type="PANTHER" id="PTHR42813:SF4">
    <property type="entry name" value="NADP-DEPENDENT ISOPROPANOL DEHYDROGENASE"/>
    <property type="match status" value="1"/>
</dbReference>
<gene>
    <name evidence="8" type="ORF">IWX90DRAFT_291173</name>
</gene>
<keyword evidence="9" id="KW-1185">Reference proteome</keyword>
<evidence type="ECO:0000256" key="4">
    <source>
        <dbReference type="ARBA" id="ARBA00022833"/>
    </source>
</evidence>
<dbReference type="SUPFAM" id="SSF50129">
    <property type="entry name" value="GroES-like"/>
    <property type="match status" value="1"/>
</dbReference>
<dbReference type="SMART" id="SM00829">
    <property type="entry name" value="PKS_ER"/>
    <property type="match status" value="1"/>
</dbReference>
<comment type="cofactor">
    <cofactor evidence="1 6">
        <name>Zn(2+)</name>
        <dbReference type="ChEBI" id="CHEBI:29105"/>
    </cofactor>
</comment>
<evidence type="ECO:0000313" key="9">
    <source>
        <dbReference type="Proteomes" id="UP001456524"/>
    </source>
</evidence>
<evidence type="ECO:0000313" key="8">
    <source>
        <dbReference type="EMBL" id="KAK8159142.1"/>
    </source>
</evidence>
<name>A0ABR1XKI7_9PEZI</name>
<dbReference type="PANTHER" id="PTHR42813">
    <property type="entry name" value="ZINC-TYPE ALCOHOL DEHYDROGENASE-LIKE"/>
    <property type="match status" value="1"/>
</dbReference>
<dbReference type="Gene3D" id="3.40.50.720">
    <property type="entry name" value="NAD(P)-binding Rossmann-like Domain"/>
    <property type="match status" value="1"/>
</dbReference>
<dbReference type="EMBL" id="JBBWUH010000008">
    <property type="protein sequence ID" value="KAK8159142.1"/>
    <property type="molecule type" value="Genomic_DNA"/>
</dbReference>
<proteinExistence type="inferred from homology"/>
<dbReference type="Proteomes" id="UP001456524">
    <property type="component" value="Unassembled WGS sequence"/>
</dbReference>
<dbReference type="InterPro" id="IPR011032">
    <property type="entry name" value="GroES-like_sf"/>
</dbReference>
<comment type="similarity">
    <text evidence="2 6">Belongs to the zinc-containing alcohol dehydrogenase family.</text>
</comment>